<evidence type="ECO:0000256" key="3">
    <source>
        <dbReference type="ARBA" id="ARBA00022737"/>
    </source>
</evidence>
<protein>
    <submittedName>
        <fullName evidence="7">MAM and LDL-receptor class A domain-containing protein 1</fullName>
    </submittedName>
</protein>
<dbReference type="InterPro" id="IPR035992">
    <property type="entry name" value="Ricin_B-like_lectins"/>
</dbReference>
<dbReference type="SUPFAM" id="SSF49899">
    <property type="entry name" value="Concanavalin A-like lectins/glucanases"/>
    <property type="match status" value="16"/>
</dbReference>
<dbReference type="PANTHER" id="PTHR23282">
    <property type="entry name" value="APICAL ENDOSOMAL GLYCOPROTEIN PRECURSOR"/>
    <property type="match status" value="1"/>
</dbReference>
<evidence type="ECO:0000256" key="2">
    <source>
        <dbReference type="ARBA" id="ARBA00022525"/>
    </source>
</evidence>
<feature type="domain" description="MAM" evidence="6">
    <location>
        <begin position="620"/>
        <end position="782"/>
    </location>
</feature>
<dbReference type="InterPro" id="IPR000998">
    <property type="entry name" value="MAM_dom"/>
</dbReference>
<evidence type="ECO:0000313" key="8">
    <source>
        <dbReference type="Proteomes" id="UP001249851"/>
    </source>
</evidence>
<dbReference type="Pfam" id="PF00629">
    <property type="entry name" value="MAM"/>
    <property type="match status" value="15"/>
</dbReference>
<dbReference type="PRINTS" id="PR00020">
    <property type="entry name" value="MAMDOMAIN"/>
</dbReference>
<dbReference type="InterPro" id="IPR051560">
    <property type="entry name" value="MAM_domain-containing"/>
</dbReference>
<organism evidence="7 8">
    <name type="scientific">Acropora cervicornis</name>
    <name type="common">Staghorn coral</name>
    <dbReference type="NCBI Taxonomy" id="6130"/>
    <lineage>
        <taxon>Eukaryota</taxon>
        <taxon>Metazoa</taxon>
        <taxon>Cnidaria</taxon>
        <taxon>Anthozoa</taxon>
        <taxon>Hexacorallia</taxon>
        <taxon>Scleractinia</taxon>
        <taxon>Astrocoeniina</taxon>
        <taxon>Acroporidae</taxon>
        <taxon>Acropora</taxon>
    </lineage>
</organism>
<feature type="domain" description="MAM" evidence="6">
    <location>
        <begin position="348"/>
        <end position="376"/>
    </location>
</feature>
<dbReference type="PROSITE" id="PS00740">
    <property type="entry name" value="MAM_1"/>
    <property type="match status" value="1"/>
</dbReference>
<feature type="domain" description="MAM" evidence="6">
    <location>
        <begin position="1616"/>
        <end position="1778"/>
    </location>
</feature>
<feature type="domain" description="MAM" evidence="6">
    <location>
        <begin position="981"/>
        <end position="1281"/>
    </location>
</feature>
<reference evidence="7" key="2">
    <citation type="journal article" date="2023" name="Science">
        <title>Genomic signatures of disease resistance in endangered staghorn corals.</title>
        <authorList>
            <person name="Vollmer S.V."/>
            <person name="Selwyn J.D."/>
            <person name="Despard B.A."/>
            <person name="Roesel C.L."/>
        </authorList>
    </citation>
    <scope>NUCLEOTIDE SEQUENCE</scope>
    <source>
        <strain evidence="7">K2</strain>
    </source>
</reference>
<dbReference type="Gene3D" id="2.60.120.200">
    <property type="match status" value="15"/>
</dbReference>
<evidence type="ECO:0000313" key="7">
    <source>
        <dbReference type="EMBL" id="KAK2551776.1"/>
    </source>
</evidence>
<keyword evidence="2" id="KW-0964">Secreted</keyword>
<comment type="caution">
    <text evidence="7">The sequence shown here is derived from an EMBL/GenBank/DDBJ whole genome shotgun (WGS) entry which is preliminary data.</text>
</comment>
<dbReference type="CDD" id="cd06263">
    <property type="entry name" value="MAM"/>
    <property type="match status" value="14"/>
</dbReference>
<feature type="domain" description="MAM" evidence="6">
    <location>
        <begin position="1949"/>
        <end position="2086"/>
    </location>
</feature>
<feature type="domain" description="MAM" evidence="6">
    <location>
        <begin position="2449"/>
        <end position="2589"/>
    </location>
</feature>
<sequence>MIELSSELDLADYFPELSPERSEEGDELNLSEHSWSFGDTPSLEAPKSGSDLRSPVSNKAAVQVFDVAQSQNNCWTSSQFIQLLAIPMVHLVCFHFLIEEEITLNVQMLIILCFGVQQPIIIQLIADGETVCQTVGVYAIGCYQMTNSTFQQSFSSPLTGPNVIQQCLNLTKGYQGFGLRKLQTQPYETFGCYADENAEKKYNEHGPAPFCGREQLGNVSSNATAVFLFSGRYAYVGAKPTNAQVARLVSPLISVSLATTKCLIFWYNMYGPSVGSLNVYAKTSSLGSPIWSRNGTQGNQWHQAIDLEIQMNQSFSLVFESNKNGGILNEYIAVDDIKLKDGPCSTPGDCDFQKDFCTWTNLRGDQFDWTRRSGSTLSSLTVGSKETLIWRLSGNKGNNWYSGQVAVGNIAGYKIIAEGVRGSSFRGDIAIDDFKIFSGVSCQITPLSASPNAPTTSAPLTTAGATTTPPHTNDQFDWRRQRGSTTSSSTGPSADHTTGNGYYIYIEASWPRRRNDIAKLISAQVPATTGSNGKCLSFWYHMYGADINTLSVYVRTGSHDTLLWSKSGTRGDKWIKALVSVTSRSPFKIVMAASVGRSYQGDIALDDISMSSGACKVSSTTCTFEESHMCGYTQDTKIDNFDWRRGSGASITPNTGPSADHTLGSPAGFYMYIDSSSQRNGYIARLLSPPMQRTRVKCLQFWYHMYGSTVGSLSVYKLVTPTRGPQIWRMSGNLGDEWLVAQVSVWSPLRSYNIAFQARVGNGSNGDIAIDDVVVFNGRCTSPGNCDFERGTCTWRNTRKQDDFDWLQGKGNTLSITTGPSTDHTTNSANGTYMFIEASSPRRLNDKARFTSQQFSPVSVRGRCLKFWYHMLGADIGTLNVIQKTGPGNRSEIILWTLSGQQGNTWLNARVSLSKSPNRNYWIVFEGVRGNGYRGDIAIDDIQFTNADCTILPAKARPSKPTSPPPTTRFTLPPTIPPSLYNCDFENGFCNYTQEQITDVFNWTRRQGGTSSGGTGPVRDHTKQQGVVVGPNGPGSLQQLRTGRCVHVFLGGFRKPPAGRSVVFHNGCGQGRLEFQLTSDGYMKFTKFNMCWRRRGGPGSNADDVVLADSCTDKWRFTSAKSIQHIGTTKCVAPHLGSAVNNRKLVLSSSCDQRNQIFRWQPTLGWYIYIEASWPRQPNDTARIHSPNITSAPSQQRCLSFWYHMYGPHIASLNVYTKVGNTFNGPVWSKSGTQGNKWWNGRVPVSNLNAYQIVFEGVRGSSYQGDIALDDIELLNSACPATMNCDFESPLSQLRMCGWTQRSDDNFDWRLGRGATSSINTGPSNDHTLGNQKGHYLFIETSIVRQGSKAWLQGPQISPQSGKCFQFWYHMYGSSIGQLNVYILRSQSVPISPVWSRQRNQGNSWYIAQISITQASNVNPAYCDFEKDDWCTWTNSDKEDVFDWLLGSGSTPSVYTGPSNDHTTGLGIGKYMFIETSSPRKPGDKARFYSERLSPTSLRGRCVKFWYHMYGSSIGTLKVFVKTGAGNRSESLVWSLSGNQRNRWNFGQVTIASYRSAYQIVFEGIRGNGYRGDIAIDDITYTVGSCVTLPRSAVPTAPPTTVRPTTSPTVPPKGALDCDFERGFCSWVQDSSDKFNWTRQRGATASRNTGPSADHTLKNATGYYAYIDASFPRGANDTARLISPLIPANSRPGMCISFWYHMYGPHIDTLNIYTKVGSSLGSAIWKKTGDQGNQWRYGQVFVRTVLNFQIVFEGVRGRSYQGDIAIDDVAVRNGFCPPLKQCTFEDAGMCGWRNENSAGVDDFDWTRQSGATSSSGTGPTFDHTLGTAKGFYMYIETSFPRKQGDKAQLLSPSYPSTSGKCLRFWYHMYGNHIGTLNIRIKRMVLGRPTYFLQWSRSGDHGNHWRVAQVTIRSVSQFQVVFEGIRGSGYQGDIAIDDVELKDNVCPPPGDCNFEAGTCNWVNLQNTDNFDWLRSRGSTPSSFTGPSVDHTTNSSSGYYMFIETSSPRRNGDKARFESEEFQPTGSSGRCLKFWYHMYGSSIGGLNVWMSSNGSTGQIWTLSGNQRQDKWFYAQAPVRSANVYQFIVGDCPVLPSKAKPLNPWTPRPVSTVAPTNSTTPAPSIYDCTFEQSMCTWTQALDDSFNWTRTKGRTPSRFTGPVSDHTTGGSAGYYVYIETSSPRKANETARIESATIPATQQKCLQFWYHMYGPHVDTLNVYTKINNQLGVPVWTLSGTQGNKWRHAVVSLTVSSKFKVVFEGRRGVSWAGDIALDDISFQDGQCPVQMQCSFENPNLCGWSNVQGDNFDWTRSNGFTSSSGTGPSVDHTSGTSNGYYMYIETSSPRSRGHKAWFVSSPFKATNGRCLQFWYHMYGATIGALNVLLLQNKTRSAPIWNLSGNQGNLWRMAQVTLKSPTDFKVIFEGVTGTSYTGDIAIDDVEIMDGACPFPGSGGTPSSFTGPSTDHTTGTKNGNYMFIETSFPRKRGDRARLESEVFPPTTSTGRCMSFWYHMTGGHIGTLNVYMKIYGQSETKLWSMTLDQGNNWNSARVPILSGNRYYQIILEGVRGSSYQGDIAIDDISFVATARRCRLSPSNAVPFDCNFELGTCSWTQSFNDQFNWTRHQGSTGSFLTGPSIDHTTATRWYVYIETSSPRRPNDTARIVSPTIAGNGTVKVIRCVSFWYHMYGPHVDELRLYKKERFSLGKPQWVRQGDQGNKWIKGEYTVEHTNGIQECVALKPQIFAVTRKITIPINLIGQGVMDRLQVSALDQLPITPTEPYLVISCIPRCPPVPSRKDPRLVCLVLDIQLPGARVCSFGTTCMDRPLEHLMYIPGEVPGL</sequence>
<feature type="domain" description="MAM" evidence="6">
    <location>
        <begin position="2597"/>
        <end position="2784"/>
    </location>
</feature>
<dbReference type="GO" id="GO:0005576">
    <property type="term" value="C:extracellular region"/>
    <property type="evidence" value="ECO:0007669"/>
    <property type="project" value="UniProtKB-SubCell"/>
</dbReference>
<dbReference type="SMART" id="SM00137">
    <property type="entry name" value="MAM"/>
    <property type="match status" value="14"/>
</dbReference>
<feature type="compositionally biased region" description="Low complexity" evidence="5">
    <location>
        <begin position="448"/>
        <end position="472"/>
    </location>
</feature>
<feature type="domain" description="MAM" evidence="6">
    <location>
        <begin position="221"/>
        <end position="346"/>
    </location>
</feature>
<evidence type="ECO:0000256" key="1">
    <source>
        <dbReference type="ARBA" id="ARBA00004613"/>
    </source>
</evidence>
<evidence type="ECO:0000256" key="4">
    <source>
        <dbReference type="ARBA" id="ARBA00023157"/>
    </source>
</evidence>
<feature type="domain" description="MAM" evidence="6">
    <location>
        <begin position="1283"/>
        <end position="1413"/>
    </location>
</feature>
<feature type="domain" description="MAM" evidence="6">
    <location>
        <begin position="2285"/>
        <end position="2446"/>
    </location>
</feature>
<dbReference type="Gene3D" id="2.80.10.50">
    <property type="match status" value="1"/>
</dbReference>
<feature type="domain" description="MAM" evidence="6">
    <location>
        <begin position="472"/>
        <end position="617"/>
    </location>
</feature>
<dbReference type="GO" id="GO:0016020">
    <property type="term" value="C:membrane"/>
    <property type="evidence" value="ECO:0007669"/>
    <property type="project" value="InterPro"/>
</dbReference>
<dbReference type="SUPFAM" id="SSF50370">
    <property type="entry name" value="Ricin B-like lectins"/>
    <property type="match status" value="1"/>
</dbReference>
<dbReference type="PROSITE" id="PS50060">
    <property type="entry name" value="MAM_2"/>
    <property type="match status" value="16"/>
</dbReference>
<proteinExistence type="predicted"/>
<name>A0AAD9UVQ9_ACRCE</name>
<dbReference type="Proteomes" id="UP001249851">
    <property type="component" value="Unassembled WGS sequence"/>
</dbReference>
<evidence type="ECO:0000259" key="6">
    <source>
        <dbReference type="PROSITE" id="PS50060"/>
    </source>
</evidence>
<gene>
    <name evidence="7" type="ORF">P5673_027192</name>
</gene>
<keyword evidence="4" id="KW-1015">Disulfide bond</keyword>
<keyword evidence="3" id="KW-0677">Repeat</keyword>
<dbReference type="CDD" id="cd23417">
    <property type="entry name" value="beta-trefoil_Ricin_MytiLec-like"/>
    <property type="match status" value="1"/>
</dbReference>
<reference evidence="7" key="1">
    <citation type="journal article" date="2023" name="G3 (Bethesda)">
        <title>Whole genome assembly and annotation of the endangered Caribbean coral Acropora cervicornis.</title>
        <authorList>
            <person name="Selwyn J.D."/>
            <person name="Vollmer S.V."/>
        </authorList>
    </citation>
    <scope>NUCLEOTIDE SEQUENCE</scope>
    <source>
        <strain evidence="7">K2</strain>
    </source>
</reference>
<feature type="domain" description="MAM" evidence="6">
    <location>
        <begin position="784"/>
        <end position="951"/>
    </location>
</feature>
<dbReference type="EMBL" id="JARQWQ010000093">
    <property type="protein sequence ID" value="KAK2551776.1"/>
    <property type="molecule type" value="Genomic_DNA"/>
</dbReference>
<feature type="domain" description="MAM" evidence="6">
    <location>
        <begin position="1780"/>
        <end position="1947"/>
    </location>
</feature>
<feature type="domain" description="MAM" evidence="6">
    <location>
        <begin position="1421"/>
        <end position="1588"/>
    </location>
</feature>
<feature type="region of interest" description="Disordered" evidence="5">
    <location>
        <begin position="1007"/>
        <end position="1034"/>
    </location>
</feature>
<feature type="domain" description="MAM" evidence="6">
    <location>
        <begin position="387"/>
        <end position="444"/>
    </location>
</feature>
<evidence type="ECO:0000256" key="5">
    <source>
        <dbReference type="SAM" id="MobiDB-lite"/>
    </source>
</evidence>
<accession>A0AAD9UVQ9</accession>
<feature type="region of interest" description="Disordered" evidence="5">
    <location>
        <begin position="16"/>
        <end position="39"/>
    </location>
</feature>
<dbReference type="FunFam" id="2.60.120.200:FF:000182">
    <property type="entry name" value="MAM and LDL-receptor class A domain-containing protein 1"/>
    <property type="match status" value="5"/>
</dbReference>
<keyword evidence="8" id="KW-1185">Reference proteome</keyword>
<dbReference type="InterPro" id="IPR013320">
    <property type="entry name" value="ConA-like_dom_sf"/>
</dbReference>
<comment type="subcellular location">
    <subcellularLocation>
        <location evidence="1">Secreted</location>
    </subcellularLocation>
</comment>
<feature type="domain" description="MAM" evidence="6">
    <location>
        <begin position="2123"/>
        <end position="2283"/>
    </location>
</feature>
<feature type="region of interest" description="Disordered" evidence="5">
    <location>
        <begin position="448"/>
        <end position="495"/>
    </location>
</feature>
<dbReference type="PANTHER" id="PTHR23282:SF148">
    <property type="entry name" value="MAM DOMAIN-CONTAINING PROTEIN"/>
    <property type="match status" value="1"/>
</dbReference>